<dbReference type="GO" id="GO:0042302">
    <property type="term" value="F:structural constituent of cuticle"/>
    <property type="evidence" value="ECO:0007669"/>
    <property type="project" value="UniProtKB-UniRule"/>
</dbReference>
<dbReference type="PROSITE" id="PS00233">
    <property type="entry name" value="CHIT_BIND_RR_1"/>
    <property type="match status" value="1"/>
</dbReference>
<evidence type="ECO:0000256" key="4">
    <source>
        <dbReference type="SAM" id="SignalP"/>
    </source>
</evidence>
<dbReference type="InParanoid" id="A0A7R8UTL5"/>
<organism evidence="5 6">
    <name type="scientific">Hermetia illucens</name>
    <name type="common">Black soldier fly</name>
    <dbReference type="NCBI Taxonomy" id="343691"/>
    <lineage>
        <taxon>Eukaryota</taxon>
        <taxon>Metazoa</taxon>
        <taxon>Ecdysozoa</taxon>
        <taxon>Arthropoda</taxon>
        <taxon>Hexapoda</taxon>
        <taxon>Insecta</taxon>
        <taxon>Pterygota</taxon>
        <taxon>Neoptera</taxon>
        <taxon>Endopterygota</taxon>
        <taxon>Diptera</taxon>
        <taxon>Brachycera</taxon>
        <taxon>Stratiomyomorpha</taxon>
        <taxon>Stratiomyidae</taxon>
        <taxon>Hermetiinae</taxon>
        <taxon>Hermetia</taxon>
    </lineage>
</organism>
<evidence type="ECO:0000256" key="2">
    <source>
        <dbReference type="PROSITE-ProRule" id="PRU00497"/>
    </source>
</evidence>
<dbReference type="InterPro" id="IPR051217">
    <property type="entry name" value="Insect_Cuticle_Struc_Prot"/>
</dbReference>
<dbReference type="OrthoDB" id="7434890at2759"/>
<evidence type="ECO:0000256" key="3">
    <source>
        <dbReference type="SAM" id="MobiDB-lite"/>
    </source>
</evidence>
<feature type="region of interest" description="Disordered" evidence="3">
    <location>
        <begin position="127"/>
        <end position="174"/>
    </location>
</feature>
<evidence type="ECO:0000313" key="5">
    <source>
        <dbReference type="EMBL" id="CAD7086495.1"/>
    </source>
</evidence>
<dbReference type="GO" id="GO:0005615">
    <property type="term" value="C:extracellular space"/>
    <property type="evidence" value="ECO:0007669"/>
    <property type="project" value="TreeGrafter"/>
</dbReference>
<sequence>MRFFGVLIFLVVDTSILARPIPESADIPQYPVHFPKYEFGYAVHDGFTGDVKSQHEVRHGDNVAGHYSIIDADGRKRTVEYRADDETGFNAVVHREGQIPSHHGNIPPQQSHHHHIHNGAVVPAPFPVGSDQHLPPPPPPPPHHHEPVPHNYHHDDHHVGPNYPPVPHNYHHDHHHVVPNHPPLFPTFTPIHAYPIAHSSAFQNNFYQPHP</sequence>
<dbReference type="InterPro" id="IPR031311">
    <property type="entry name" value="CHIT_BIND_RR_consensus"/>
</dbReference>
<dbReference type="PROSITE" id="PS51155">
    <property type="entry name" value="CHIT_BIND_RR_2"/>
    <property type="match status" value="1"/>
</dbReference>
<protein>
    <submittedName>
        <fullName evidence="5">Uncharacterized protein</fullName>
    </submittedName>
</protein>
<proteinExistence type="predicted"/>
<evidence type="ECO:0000313" key="6">
    <source>
        <dbReference type="Proteomes" id="UP000594454"/>
    </source>
</evidence>
<name>A0A7R8UTL5_HERIL</name>
<keyword evidence="6" id="KW-1185">Reference proteome</keyword>
<dbReference type="EMBL" id="LR899011">
    <property type="protein sequence ID" value="CAD7086495.1"/>
    <property type="molecule type" value="Genomic_DNA"/>
</dbReference>
<accession>A0A7R8UTL5</accession>
<dbReference type="PANTHER" id="PTHR12236:SF75">
    <property type="entry name" value="CUTICULAR PROTEIN 62BB, ISOFORM A"/>
    <property type="match status" value="1"/>
</dbReference>
<dbReference type="OMA" id="IHAYPIA"/>
<dbReference type="Proteomes" id="UP000594454">
    <property type="component" value="Chromosome 3"/>
</dbReference>
<gene>
    <name evidence="5" type="ORF">HERILL_LOCUS9267</name>
</gene>
<feature type="chain" id="PRO_5031058524" evidence="4">
    <location>
        <begin position="19"/>
        <end position="211"/>
    </location>
</feature>
<evidence type="ECO:0000256" key="1">
    <source>
        <dbReference type="ARBA" id="ARBA00022460"/>
    </source>
</evidence>
<dbReference type="GO" id="GO:0031012">
    <property type="term" value="C:extracellular matrix"/>
    <property type="evidence" value="ECO:0007669"/>
    <property type="project" value="TreeGrafter"/>
</dbReference>
<dbReference type="Pfam" id="PF00379">
    <property type="entry name" value="Chitin_bind_4"/>
    <property type="match status" value="1"/>
</dbReference>
<dbReference type="PANTHER" id="PTHR12236">
    <property type="entry name" value="STRUCTURAL CONTITUENT OF CUTICLE"/>
    <property type="match status" value="1"/>
</dbReference>
<feature type="compositionally biased region" description="Basic and acidic residues" evidence="3">
    <location>
        <begin position="143"/>
        <end position="159"/>
    </location>
</feature>
<feature type="signal peptide" evidence="4">
    <location>
        <begin position="1"/>
        <end position="18"/>
    </location>
</feature>
<dbReference type="AlphaFoldDB" id="A0A7R8UTL5"/>
<keyword evidence="4" id="KW-0732">Signal</keyword>
<dbReference type="PRINTS" id="PR00947">
    <property type="entry name" value="CUTICLE"/>
</dbReference>
<keyword evidence="1 2" id="KW-0193">Cuticle</keyword>
<reference evidence="5 6" key="1">
    <citation type="submission" date="2020-11" db="EMBL/GenBank/DDBJ databases">
        <authorList>
            <person name="Wallbank WR R."/>
            <person name="Pardo Diaz C."/>
            <person name="Kozak K."/>
            <person name="Martin S."/>
            <person name="Jiggins C."/>
            <person name="Moest M."/>
            <person name="Warren A I."/>
            <person name="Generalovic N T."/>
            <person name="Byers J.R.P. K."/>
            <person name="Montejo-Kovacevich G."/>
            <person name="Yen C E."/>
        </authorList>
    </citation>
    <scope>NUCLEOTIDE SEQUENCE [LARGE SCALE GENOMIC DNA]</scope>
</reference>
<dbReference type="InterPro" id="IPR000618">
    <property type="entry name" value="Insect_cuticle"/>
</dbReference>